<proteinExistence type="predicted"/>
<feature type="chain" id="PRO_5043000097" description="DUF4374 domain-containing protein" evidence="1">
    <location>
        <begin position="31"/>
        <end position="446"/>
    </location>
</feature>
<dbReference type="Proteomes" id="UP001319180">
    <property type="component" value="Unassembled WGS sequence"/>
</dbReference>
<keyword evidence="3" id="KW-1185">Reference proteome</keyword>
<reference evidence="2 3" key="1">
    <citation type="submission" date="2021-05" db="EMBL/GenBank/DDBJ databases">
        <title>A Polyphasic approach of four new species of the genus Ohtaekwangia: Ohtaekwangia histidinii sp. nov., Ohtaekwangia cretensis sp. nov., Ohtaekwangia indiensis sp. nov., Ohtaekwangia reichenbachii sp. nov. from diverse environment.</title>
        <authorList>
            <person name="Octaviana S."/>
        </authorList>
    </citation>
    <scope>NUCLEOTIDE SEQUENCE [LARGE SCALE GENOMIC DNA]</scope>
    <source>
        <strain evidence="2 3">PWU37</strain>
    </source>
</reference>
<dbReference type="EMBL" id="JAHESC010000046">
    <property type="protein sequence ID" value="MBT1689700.1"/>
    <property type="molecule type" value="Genomic_DNA"/>
</dbReference>
<evidence type="ECO:0008006" key="4">
    <source>
        <dbReference type="Google" id="ProtNLM"/>
    </source>
</evidence>
<keyword evidence="1" id="KW-0732">Signal</keyword>
<feature type="signal peptide" evidence="1">
    <location>
        <begin position="1"/>
        <end position="30"/>
    </location>
</feature>
<evidence type="ECO:0000313" key="3">
    <source>
        <dbReference type="Proteomes" id="UP001319180"/>
    </source>
</evidence>
<name>A0AAP2DF93_9BACT</name>
<evidence type="ECO:0000313" key="2">
    <source>
        <dbReference type="EMBL" id="MBT1689700.1"/>
    </source>
</evidence>
<dbReference type="AlphaFoldDB" id="A0AAP2DF93"/>
<comment type="caution">
    <text evidence="2">The sequence shown here is derived from an EMBL/GenBank/DDBJ whole genome shotgun (WGS) entry which is preliminary data.</text>
</comment>
<gene>
    <name evidence="2" type="ORF">KK078_24265</name>
</gene>
<sequence length="446" mass="49380">MKNLLHLFRVPARLPFMALFVLLCLGVACSDSNDDAPDDEATEGPATLDPLLTIATQDEALDAWVRRYVVVSDKKGTILASHDFSDGKDFTFVPDEPVSGTTVGVSVFYILTSTDSRDEKVIDVRAETYTAVPRGASWMVAPMLIPTNYPTTTHAGEIGIRVNNVPDHSEPQFLAATDNDFAYTQYGGVTATGIKLSKSPSFVYVRSLYPNEGLFVIAESMAGKTTNVDWTGAWNVPTKETIHVPAGGRYIYNELFGLPVPGDFTQRYYFGNVATLDGTTITLRYPEADLFKDYAVRTAMEGDSYFIYSFNKAARYDLDMIAHDFAIVSQKDRAVTFSTADGLDRVSVGWGYKSDDDNFRIMWHVSTAAGKNREAVRPEIPDVVLKAANEIALEKELKITQARFCNYEDIDSYTAWLEAGIHSGQGSVDFYTFGKSFKEMTIVLPK</sequence>
<organism evidence="2 3">
    <name type="scientific">Dawidia soli</name>
    <dbReference type="NCBI Taxonomy" id="2782352"/>
    <lineage>
        <taxon>Bacteria</taxon>
        <taxon>Pseudomonadati</taxon>
        <taxon>Bacteroidota</taxon>
        <taxon>Cytophagia</taxon>
        <taxon>Cytophagales</taxon>
        <taxon>Chryseotaleaceae</taxon>
        <taxon>Dawidia</taxon>
    </lineage>
</organism>
<protein>
    <recommendedName>
        <fullName evidence="4">DUF4374 domain-containing protein</fullName>
    </recommendedName>
</protein>
<accession>A0AAP2DF93</accession>
<dbReference type="RefSeq" id="WP_254092921.1">
    <property type="nucleotide sequence ID" value="NZ_JAHESC010000046.1"/>
</dbReference>
<dbReference type="PROSITE" id="PS51257">
    <property type="entry name" value="PROKAR_LIPOPROTEIN"/>
    <property type="match status" value="1"/>
</dbReference>
<evidence type="ECO:0000256" key="1">
    <source>
        <dbReference type="SAM" id="SignalP"/>
    </source>
</evidence>